<protein>
    <submittedName>
        <fullName evidence="12">D-xylose transporter</fullName>
    </submittedName>
</protein>
<evidence type="ECO:0000256" key="5">
    <source>
        <dbReference type="ARBA" id="ARBA00022597"/>
    </source>
</evidence>
<dbReference type="EMBL" id="CP019633">
    <property type="protein sequence ID" value="AQQ08596.1"/>
    <property type="molecule type" value="Genomic_DNA"/>
</dbReference>
<gene>
    <name evidence="12" type="primary">xylE_1</name>
    <name evidence="12" type="ORF">L21SP3_00383</name>
</gene>
<feature type="transmembrane region" description="Helical" evidence="10">
    <location>
        <begin position="302"/>
        <end position="325"/>
    </location>
</feature>
<feature type="transmembrane region" description="Helical" evidence="10">
    <location>
        <begin position="84"/>
        <end position="102"/>
    </location>
</feature>
<feature type="domain" description="Major facilitator superfamily (MFS) profile" evidence="11">
    <location>
        <begin position="17"/>
        <end position="454"/>
    </location>
</feature>
<dbReference type="Proteomes" id="UP000188273">
    <property type="component" value="Chromosome"/>
</dbReference>
<dbReference type="PANTHER" id="PTHR48020">
    <property type="entry name" value="PROTON MYO-INOSITOL COTRANSPORTER"/>
    <property type="match status" value="1"/>
</dbReference>
<evidence type="ECO:0000256" key="3">
    <source>
        <dbReference type="ARBA" id="ARBA00022448"/>
    </source>
</evidence>
<accession>A0A1Q2HN10</accession>
<evidence type="ECO:0000256" key="8">
    <source>
        <dbReference type="ARBA" id="ARBA00023136"/>
    </source>
</evidence>
<evidence type="ECO:0000256" key="9">
    <source>
        <dbReference type="RuleBase" id="RU003346"/>
    </source>
</evidence>
<feature type="transmembrane region" description="Helical" evidence="10">
    <location>
        <begin position="365"/>
        <end position="387"/>
    </location>
</feature>
<reference evidence="13" key="1">
    <citation type="submission" date="2017-02" db="EMBL/GenBank/DDBJ databases">
        <title>Comparative genomics and description of representatives of a novel lineage of planctomycetes thriving in anoxic sediments.</title>
        <authorList>
            <person name="Spring S."/>
            <person name="Bunk B."/>
            <person name="Sproer C."/>
            <person name="Klenk H.-P."/>
        </authorList>
    </citation>
    <scope>NUCLEOTIDE SEQUENCE [LARGE SCALE GENOMIC DNA]</scope>
    <source>
        <strain evidence="13">L21-RPul-D3</strain>
    </source>
</reference>
<evidence type="ECO:0000256" key="1">
    <source>
        <dbReference type="ARBA" id="ARBA00004651"/>
    </source>
</evidence>
<dbReference type="NCBIfam" id="TIGR00879">
    <property type="entry name" value="SP"/>
    <property type="match status" value="1"/>
</dbReference>
<dbReference type="PRINTS" id="PR00171">
    <property type="entry name" value="SUGRTRNSPORT"/>
</dbReference>
<organism evidence="12 13">
    <name type="scientific">Sedimentisphaera cyanobacteriorum</name>
    <dbReference type="NCBI Taxonomy" id="1940790"/>
    <lineage>
        <taxon>Bacteria</taxon>
        <taxon>Pseudomonadati</taxon>
        <taxon>Planctomycetota</taxon>
        <taxon>Phycisphaerae</taxon>
        <taxon>Sedimentisphaerales</taxon>
        <taxon>Sedimentisphaeraceae</taxon>
        <taxon>Sedimentisphaera</taxon>
    </lineage>
</organism>
<keyword evidence="8 10" id="KW-0472">Membrane</keyword>
<dbReference type="Gene3D" id="1.20.1250.20">
    <property type="entry name" value="MFS general substrate transporter like domains"/>
    <property type="match status" value="2"/>
</dbReference>
<feature type="transmembrane region" description="Helical" evidence="10">
    <location>
        <begin position="270"/>
        <end position="290"/>
    </location>
</feature>
<dbReference type="InterPro" id="IPR005829">
    <property type="entry name" value="Sugar_transporter_CS"/>
</dbReference>
<dbReference type="PROSITE" id="PS00217">
    <property type="entry name" value="SUGAR_TRANSPORT_2"/>
    <property type="match status" value="1"/>
</dbReference>
<dbReference type="FunFam" id="1.20.1250.20:FF:000122">
    <property type="entry name" value="D-xylose transporter XylE"/>
    <property type="match status" value="1"/>
</dbReference>
<feature type="transmembrane region" description="Helical" evidence="10">
    <location>
        <begin position="399"/>
        <end position="420"/>
    </location>
</feature>
<dbReference type="AlphaFoldDB" id="A0A1Q2HN10"/>
<feature type="transmembrane region" description="Helical" evidence="10">
    <location>
        <begin position="432"/>
        <end position="450"/>
    </location>
</feature>
<feature type="transmembrane region" description="Helical" evidence="10">
    <location>
        <begin position="142"/>
        <end position="165"/>
    </location>
</feature>
<keyword evidence="3 9" id="KW-0813">Transport</keyword>
<evidence type="ECO:0000256" key="2">
    <source>
        <dbReference type="ARBA" id="ARBA00010992"/>
    </source>
</evidence>
<dbReference type="PROSITE" id="PS50850">
    <property type="entry name" value="MFS"/>
    <property type="match status" value="1"/>
</dbReference>
<keyword evidence="4" id="KW-1003">Cell membrane</keyword>
<evidence type="ECO:0000256" key="7">
    <source>
        <dbReference type="ARBA" id="ARBA00022989"/>
    </source>
</evidence>
<comment type="subcellular location">
    <subcellularLocation>
        <location evidence="1">Cell membrane</location>
        <topology evidence="1">Multi-pass membrane protein</topology>
    </subcellularLocation>
</comment>
<evidence type="ECO:0000313" key="12">
    <source>
        <dbReference type="EMBL" id="AQQ08596.1"/>
    </source>
</evidence>
<dbReference type="PANTHER" id="PTHR48020:SF12">
    <property type="entry name" value="PROTON MYO-INOSITOL COTRANSPORTER"/>
    <property type="match status" value="1"/>
</dbReference>
<name>A0A1Q2HN10_9BACT</name>
<dbReference type="KEGG" id="pbu:L21SP3_00383"/>
<keyword evidence="6 10" id="KW-0812">Transmembrane</keyword>
<dbReference type="InterPro" id="IPR005828">
    <property type="entry name" value="MFS_sugar_transport-like"/>
</dbReference>
<feature type="transmembrane region" description="Helical" evidence="10">
    <location>
        <begin position="337"/>
        <end position="359"/>
    </location>
</feature>
<evidence type="ECO:0000256" key="6">
    <source>
        <dbReference type="ARBA" id="ARBA00022692"/>
    </source>
</evidence>
<dbReference type="InterPro" id="IPR003663">
    <property type="entry name" value="Sugar/inositol_transpt"/>
</dbReference>
<dbReference type="InterPro" id="IPR050814">
    <property type="entry name" value="Myo-inositol_Transporter"/>
</dbReference>
<comment type="similarity">
    <text evidence="2 9">Belongs to the major facilitator superfamily. Sugar transporter (TC 2.A.1.1) family.</text>
</comment>
<keyword evidence="5" id="KW-0762">Sugar transport</keyword>
<dbReference type="InterPro" id="IPR020846">
    <property type="entry name" value="MFS_dom"/>
</dbReference>
<keyword evidence="13" id="KW-1185">Reference proteome</keyword>
<evidence type="ECO:0000256" key="4">
    <source>
        <dbReference type="ARBA" id="ARBA00022475"/>
    </source>
</evidence>
<feature type="transmembrane region" description="Helical" evidence="10">
    <location>
        <begin position="53"/>
        <end position="72"/>
    </location>
</feature>
<feature type="transmembrane region" description="Helical" evidence="10">
    <location>
        <begin position="12"/>
        <end position="33"/>
    </location>
</feature>
<proteinExistence type="inferred from homology"/>
<dbReference type="InterPro" id="IPR036259">
    <property type="entry name" value="MFS_trans_sf"/>
</dbReference>
<evidence type="ECO:0000256" key="10">
    <source>
        <dbReference type="SAM" id="Phobius"/>
    </source>
</evidence>
<feature type="transmembrane region" description="Helical" evidence="10">
    <location>
        <begin position="189"/>
        <end position="210"/>
    </location>
</feature>
<feature type="transmembrane region" description="Helical" evidence="10">
    <location>
        <begin position="108"/>
        <end position="130"/>
    </location>
</feature>
<dbReference type="RefSeq" id="WP_077539057.1">
    <property type="nucleotide sequence ID" value="NZ_CP019633.1"/>
</dbReference>
<dbReference type="GO" id="GO:0022857">
    <property type="term" value="F:transmembrane transporter activity"/>
    <property type="evidence" value="ECO:0007669"/>
    <property type="project" value="InterPro"/>
</dbReference>
<sequence>MGEEKNSNLSKSYLLGISLAAALGGLLFGYDLVVIGGAKEFYELTFGLSSPVIKGWAVSSCIVGCIVGAFFVGKPADLFGRKMMLSIAAILFLISAAGSGYAPSFFQFIIYRIIGGIGMGMASTISPMYISELSPESIRGRLVSLQQLNIVIGILLAQLVNYLILKSHPIPEDVSGAALLDTWNGQTGWRLMFLAEGFWALLFFFCMLFVPHSPRWLCKVEREEEAGNVLRRIGGEDYSKMYLADIKDSLKGGHHINELAEILKPKVAKIVVVGIFIAIFSQWCGINVIFNYAHDIFKAAGYNVSGVLFNLLIVGITNFLFTIVAMVSIDKLGRKKLILAGAVTLGVSYTLLGVCFNIGSQGIHVLGLVLLSIAFFASSIGPVTWVLLSEIFPNKIRGLATSIAVFAMWIANFLLALTFPSLISSLDFDKTFWLYASICFLGAVFIKLCVPETKGKTLEQIEREVTG</sequence>
<evidence type="ECO:0000313" key="13">
    <source>
        <dbReference type="Proteomes" id="UP000188273"/>
    </source>
</evidence>
<dbReference type="Pfam" id="PF00083">
    <property type="entry name" value="Sugar_tr"/>
    <property type="match status" value="1"/>
</dbReference>
<dbReference type="PROSITE" id="PS00216">
    <property type="entry name" value="SUGAR_TRANSPORT_1"/>
    <property type="match status" value="2"/>
</dbReference>
<evidence type="ECO:0000259" key="11">
    <source>
        <dbReference type="PROSITE" id="PS50850"/>
    </source>
</evidence>
<keyword evidence="7 10" id="KW-1133">Transmembrane helix</keyword>
<dbReference type="OrthoDB" id="9783823at2"/>
<dbReference type="GO" id="GO:0005886">
    <property type="term" value="C:plasma membrane"/>
    <property type="evidence" value="ECO:0007669"/>
    <property type="project" value="UniProtKB-SubCell"/>
</dbReference>
<dbReference type="SUPFAM" id="SSF103473">
    <property type="entry name" value="MFS general substrate transporter"/>
    <property type="match status" value="1"/>
</dbReference>